<proteinExistence type="predicted"/>
<sequence>MRVDKIVEEEGGNIRRHYITFKTMYYTRVDEGLLRMVLPPRYNLYKCPHLEEGKEYIVCGWGRILKSLSSDDVTLELTSFDSFSLPGSQVRPCFELDLPLLDALA</sequence>
<dbReference type="AlphaFoldDB" id="A0A016W5Y5"/>
<comment type="caution">
    <text evidence="1">The sequence shown here is derived from an EMBL/GenBank/DDBJ whole genome shotgun (WGS) entry which is preliminary data.</text>
</comment>
<name>A0A016W5Y5_9BILA</name>
<dbReference type="EMBL" id="JARK01001337">
    <property type="protein sequence ID" value="EYC34692.1"/>
    <property type="molecule type" value="Genomic_DNA"/>
</dbReference>
<reference evidence="2" key="1">
    <citation type="journal article" date="2015" name="Nat. Genet.">
        <title>The genome and transcriptome of the zoonotic hookworm Ancylostoma ceylanicum identify infection-specific gene families.</title>
        <authorList>
            <person name="Schwarz E.M."/>
            <person name="Hu Y."/>
            <person name="Antoshechkin I."/>
            <person name="Miller M.M."/>
            <person name="Sternberg P.W."/>
            <person name="Aroian R.V."/>
        </authorList>
    </citation>
    <scope>NUCLEOTIDE SEQUENCE</scope>
    <source>
        <strain evidence="2">HY135</strain>
    </source>
</reference>
<protein>
    <submittedName>
        <fullName evidence="1">Uncharacterized protein</fullName>
    </submittedName>
</protein>
<dbReference type="Proteomes" id="UP000024635">
    <property type="component" value="Unassembled WGS sequence"/>
</dbReference>
<keyword evidence="2" id="KW-1185">Reference proteome</keyword>
<evidence type="ECO:0000313" key="1">
    <source>
        <dbReference type="EMBL" id="EYC34692.1"/>
    </source>
</evidence>
<accession>A0A016W5Y5</accession>
<gene>
    <name evidence="1" type="primary">Acey_s0001.g98</name>
    <name evidence="1" type="ORF">Y032_0001g98</name>
</gene>
<evidence type="ECO:0000313" key="2">
    <source>
        <dbReference type="Proteomes" id="UP000024635"/>
    </source>
</evidence>
<organism evidence="1 2">
    <name type="scientific">Ancylostoma ceylanicum</name>
    <dbReference type="NCBI Taxonomy" id="53326"/>
    <lineage>
        <taxon>Eukaryota</taxon>
        <taxon>Metazoa</taxon>
        <taxon>Ecdysozoa</taxon>
        <taxon>Nematoda</taxon>
        <taxon>Chromadorea</taxon>
        <taxon>Rhabditida</taxon>
        <taxon>Rhabditina</taxon>
        <taxon>Rhabditomorpha</taxon>
        <taxon>Strongyloidea</taxon>
        <taxon>Ancylostomatidae</taxon>
        <taxon>Ancylostomatinae</taxon>
        <taxon>Ancylostoma</taxon>
    </lineage>
</organism>